<keyword evidence="2" id="KW-1185">Reference proteome</keyword>
<accession>A0A9Q3PXU9</accession>
<evidence type="ECO:0000313" key="2">
    <source>
        <dbReference type="Proteomes" id="UP000765509"/>
    </source>
</evidence>
<protein>
    <submittedName>
        <fullName evidence="1">Uncharacterized protein</fullName>
    </submittedName>
</protein>
<name>A0A9Q3PXU9_9BASI</name>
<reference evidence="1" key="1">
    <citation type="submission" date="2021-03" db="EMBL/GenBank/DDBJ databases">
        <title>Draft genome sequence of rust myrtle Austropuccinia psidii MF-1, a brazilian biotype.</title>
        <authorList>
            <person name="Quecine M.C."/>
            <person name="Pachon D.M.R."/>
            <person name="Bonatelli M.L."/>
            <person name="Correr F.H."/>
            <person name="Franceschini L.M."/>
            <person name="Leite T.F."/>
            <person name="Margarido G.R.A."/>
            <person name="Almeida C.A."/>
            <person name="Ferrarezi J.A."/>
            <person name="Labate C.A."/>
        </authorList>
    </citation>
    <scope>NUCLEOTIDE SEQUENCE</scope>
    <source>
        <strain evidence="1">MF-1</strain>
    </source>
</reference>
<dbReference type="EMBL" id="AVOT02101003">
    <property type="protein sequence ID" value="MBW0577626.1"/>
    <property type="molecule type" value="Genomic_DNA"/>
</dbReference>
<dbReference type="Proteomes" id="UP000765509">
    <property type="component" value="Unassembled WGS sequence"/>
</dbReference>
<dbReference type="AlphaFoldDB" id="A0A9Q3PXU9"/>
<dbReference type="OrthoDB" id="2985118at2759"/>
<evidence type="ECO:0000313" key="1">
    <source>
        <dbReference type="EMBL" id="MBW0577626.1"/>
    </source>
</evidence>
<gene>
    <name evidence="1" type="ORF">O181_117341</name>
</gene>
<sequence length="129" mass="14502">MFSTPPGLNSTVLKSYSRSQKLPAQEIGMIISAMLSLRYNIPCRDSHILTPTMNVLINPSISCSGGLSTPTFHIPRDFSTIFEHLQLKPLIENYICCPQFFSLNSLTESVKTDKPHFQCHNEPNEHDPP</sequence>
<organism evidence="1 2">
    <name type="scientific">Austropuccinia psidii MF-1</name>
    <dbReference type="NCBI Taxonomy" id="1389203"/>
    <lineage>
        <taxon>Eukaryota</taxon>
        <taxon>Fungi</taxon>
        <taxon>Dikarya</taxon>
        <taxon>Basidiomycota</taxon>
        <taxon>Pucciniomycotina</taxon>
        <taxon>Pucciniomycetes</taxon>
        <taxon>Pucciniales</taxon>
        <taxon>Sphaerophragmiaceae</taxon>
        <taxon>Austropuccinia</taxon>
    </lineage>
</organism>
<comment type="caution">
    <text evidence="1">The sequence shown here is derived from an EMBL/GenBank/DDBJ whole genome shotgun (WGS) entry which is preliminary data.</text>
</comment>
<proteinExistence type="predicted"/>